<evidence type="ECO:0000313" key="3">
    <source>
        <dbReference type="Proteomes" id="UP000031443"/>
    </source>
</evidence>
<protein>
    <submittedName>
        <fullName evidence="2">Uncharacterized protein</fullName>
    </submittedName>
</protein>
<sequence>MVIPSSLSPGSRQNGHRCVSRARLAAVPSLQPAPPAAPRSPPGRETPDGNSTPAYVTMPLGLSPQAAIAPPRESQSPQPRASVGCCGGGGYPKAQPGQRETRLCTQPAGWERGAQRPLPRDNGFDTLSSALPAGSPEPSQAHLAKEALKVRANVELSVTHKSPLP</sequence>
<reference evidence="3" key="1">
    <citation type="journal article" date="2013" name="Nat. Genet.">
        <title>The draft genomes of soft-shell turtle and green sea turtle yield insights into the development and evolution of the turtle-specific body plan.</title>
        <authorList>
            <person name="Wang Z."/>
            <person name="Pascual-Anaya J."/>
            <person name="Zadissa A."/>
            <person name="Li W."/>
            <person name="Niimura Y."/>
            <person name="Huang Z."/>
            <person name="Li C."/>
            <person name="White S."/>
            <person name="Xiong Z."/>
            <person name="Fang D."/>
            <person name="Wang B."/>
            <person name="Ming Y."/>
            <person name="Chen Y."/>
            <person name="Zheng Y."/>
            <person name="Kuraku S."/>
            <person name="Pignatelli M."/>
            <person name="Herrero J."/>
            <person name="Beal K."/>
            <person name="Nozawa M."/>
            <person name="Li Q."/>
            <person name="Wang J."/>
            <person name="Zhang H."/>
            <person name="Yu L."/>
            <person name="Shigenobu S."/>
            <person name="Wang J."/>
            <person name="Liu J."/>
            <person name="Flicek P."/>
            <person name="Searle S."/>
            <person name="Wang J."/>
            <person name="Kuratani S."/>
            <person name="Yin Y."/>
            <person name="Aken B."/>
            <person name="Zhang G."/>
            <person name="Irie N."/>
        </authorList>
    </citation>
    <scope>NUCLEOTIDE SEQUENCE [LARGE SCALE GENOMIC DNA]</scope>
</reference>
<keyword evidence="3" id="KW-1185">Reference proteome</keyword>
<gene>
    <name evidence="2" type="ORF">UY3_15063</name>
</gene>
<organism evidence="2 3">
    <name type="scientific">Chelonia mydas</name>
    <name type="common">Green sea-turtle</name>
    <name type="synonym">Chelonia agassizi</name>
    <dbReference type="NCBI Taxonomy" id="8469"/>
    <lineage>
        <taxon>Eukaryota</taxon>
        <taxon>Metazoa</taxon>
        <taxon>Chordata</taxon>
        <taxon>Craniata</taxon>
        <taxon>Vertebrata</taxon>
        <taxon>Euteleostomi</taxon>
        <taxon>Archelosauria</taxon>
        <taxon>Testudinata</taxon>
        <taxon>Testudines</taxon>
        <taxon>Cryptodira</taxon>
        <taxon>Durocryptodira</taxon>
        <taxon>Americhelydia</taxon>
        <taxon>Chelonioidea</taxon>
        <taxon>Cheloniidae</taxon>
        <taxon>Chelonia</taxon>
    </lineage>
</organism>
<name>M7B6S1_CHEMY</name>
<dbReference type="AlphaFoldDB" id="M7B6S1"/>
<accession>M7B6S1</accession>
<dbReference type="Proteomes" id="UP000031443">
    <property type="component" value="Unassembled WGS sequence"/>
</dbReference>
<feature type="region of interest" description="Disordered" evidence="1">
    <location>
        <begin position="24"/>
        <end position="142"/>
    </location>
</feature>
<dbReference type="EMBL" id="KB566672">
    <property type="protein sequence ID" value="EMP27858.1"/>
    <property type="molecule type" value="Genomic_DNA"/>
</dbReference>
<evidence type="ECO:0000313" key="2">
    <source>
        <dbReference type="EMBL" id="EMP27858.1"/>
    </source>
</evidence>
<feature type="compositionally biased region" description="Pro residues" evidence="1">
    <location>
        <begin position="31"/>
        <end position="41"/>
    </location>
</feature>
<proteinExistence type="predicted"/>
<evidence type="ECO:0000256" key="1">
    <source>
        <dbReference type="SAM" id="MobiDB-lite"/>
    </source>
</evidence>